<keyword evidence="3" id="KW-1185">Reference proteome</keyword>
<name>A0A0D3IA95_EMIH1</name>
<protein>
    <submittedName>
        <fullName evidence="2">Uncharacterized protein</fullName>
    </submittedName>
</protein>
<evidence type="ECO:0000256" key="1">
    <source>
        <dbReference type="SAM" id="Coils"/>
    </source>
</evidence>
<sequence length="172" mass="19157">MAVAPAALQTAPPTQTTNTSTHAAFEAQLQEAQALLKSAEDRAAVELGTRLRIEDQAAKQREAAKTAVEQREAAKTEIKQLKALLKSAEDRAAVELGTRLRIEDQAAKQREAAKTAVEQREAAKTEIKQLKKMLESAKYADVNAIKKKVREWHANSKAWWLEPLPEEVRKQH</sequence>
<proteinExistence type="predicted"/>
<dbReference type="AlphaFoldDB" id="A0A0D3IA95"/>
<reference evidence="2" key="2">
    <citation type="submission" date="2024-10" db="UniProtKB">
        <authorList>
            <consortium name="EnsemblProtists"/>
        </authorList>
    </citation>
    <scope>IDENTIFICATION</scope>
</reference>
<dbReference type="Proteomes" id="UP000013827">
    <property type="component" value="Unassembled WGS sequence"/>
</dbReference>
<dbReference type="HOGENOM" id="CLU_132938_0_0_1"/>
<reference evidence="3" key="1">
    <citation type="journal article" date="2013" name="Nature">
        <title>Pan genome of the phytoplankton Emiliania underpins its global distribution.</title>
        <authorList>
            <person name="Read B.A."/>
            <person name="Kegel J."/>
            <person name="Klute M.J."/>
            <person name="Kuo A."/>
            <person name="Lefebvre S.C."/>
            <person name="Maumus F."/>
            <person name="Mayer C."/>
            <person name="Miller J."/>
            <person name="Monier A."/>
            <person name="Salamov A."/>
            <person name="Young J."/>
            <person name="Aguilar M."/>
            <person name="Claverie J.M."/>
            <person name="Frickenhaus S."/>
            <person name="Gonzalez K."/>
            <person name="Herman E.K."/>
            <person name="Lin Y.C."/>
            <person name="Napier J."/>
            <person name="Ogata H."/>
            <person name="Sarno A.F."/>
            <person name="Shmutz J."/>
            <person name="Schroeder D."/>
            <person name="de Vargas C."/>
            <person name="Verret F."/>
            <person name="von Dassow P."/>
            <person name="Valentin K."/>
            <person name="Van de Peer Y."/>
            <person name="Wheeler G."/>
            <person name="Dacks J.B."/>
            <person name="Delwiche C.F."/>
            <person name="Dyhrman S.T."/>
            <person name="Glockner G."/>
            <person name="John U."/>
            <person name="Richards T."/>
            <person name="Worden A.Z."/>
            <person name="Zhang X."/>
            <person name="Grigoriev I.V."/>
            <person name="Allen A.E."/>
            <person name="Bidle K."/>
            <person name="Borodovsky M."/>
            <person name="Bowler C."/>
            <person name="Brownlee C."/>
            <person name="Cock J.M."/>
            <person name="Elias M."/>
            <person name="Gladyshev V.N."/>
            <person name="Groth M."/>
            <person name="Guda C."/>
            <person name="Hadaegh A."/>
            <person name="Iglesias-Rodriguez M.D."/>
            <person name="Jenkins J."/>
            <person name="Jones B.M."/>
            <person name="Lawson T."/>
            <person name="Leese F."/>
            <person name="Lindquist E."/>
            <person name="Lobanov A."/>
            <person name="Lomsadze A."/>
            <person name="Malik S.B."/>
            <person name="Marsh M.E."/>
            <person name="Mackinder L."/>
            <person name="Mock T."/>
            <person name="Mueller-Roeber B."/>
            <person name="Pagarete A."/>
            <person name="Parker M."/>
            <person name="Probert I."/>
            <person name="Quesneville H."/>
            <person name="Raines C."/>
            <person name="Rensing S.A."/>
            <person name="Riano-Pachon D.M."/>
            <person name="Richier S."/>
            <person name="Rokitta S."/>
            <person name="Shiraiwa Y."/>
            <person name="Soanes D.M."/>
            <person name="van der Giezen M."/>
            <person name="Wahlund T.M."/>
            <person name="Williams B."/>
            <person name="Wilson W."/>
            <person name="Wolfe G."/>
            <person name="Wurch L.L."/>
        </authorList>
    </citation>
    <scope>NUCLEOTIDE SEQUENCE</scope>
</reference>
<evidence type="ECO:0000313" key="3">
    <source>
        <dbReference type="Proteomes" id="UP000013827"/>
    </source>
</evidence>
<feature type="coiled-coil region" evidence="1">
    <location>
        <begin position="22"/>
        <end position="140"/>
    </location>
</feature>
<evidence type="ECO:0000313" key="2">
    <source>
        <dbReference type="EnsemblProtists" id="EOD08180"/>
    </source>
</evidence>
<accession>A0A0D3IA95</accession>
<dbReference type="GeneID" id="17254324"/>
<dbReference type="EnsemblProtists" id="EOD08180">
    <property type="protein sequence ID" value="EOD08180"/>
    <property type="gene ID" value="EMIHUDRAFT_217758"/>
</dbReference>
<dbReference type="KEGG" id="ehx:EMIHUDRAFT_217758"/>
<keyword evidence="1" id="KW-0175">Coiled coil</keyword>
<organism evidence="2 3">
    <name type="scientific">Emiliania huxleyi (strain CCMP1516)</name>
    <dbReference type="NCBI Taxonomy" id="280463"/>
    <lineage>
        <taxon>Eukaryota</taxon>
        <taxon>Haptista</taxon>
        <taxon>Haptophyta</taxon>
        <taxon>Prymnesiophyceae</taxon>
        <taxon>Isochrysidales</taxon>
        <taxon>Noelaerhabdaceae</taxon>
        <taxon>Emiliania</taxon>
    </lineage>
</organism>
<dbReference type="RefSeq" id="XP_005760609.1">
    <property type="nucleotide sequence ID" value="XM_005760552.1"/>
</dbReference>
<dbReference type="PaxDb" id="2903-EOD08180"/>